<name>A0A318M0X6_9PSEU</name>
<dbReference type="AlphaFoldDB" id="A0A318M0X6"/>
<reference evidence="1 2" key="1">
    <citation type="submission" date="2016-07" db="EMBL/GenBank/DDBJ databases">
        <title>Draft genome sequence of Prauserella sp. YIM 121212, isolated from alkaline soil.</title>
        <authorList>
            <person name="Ruckert C."/>
            <person name="Albersmeier A."/>
            <person name="Jiang C.-L."/>
            <person name="Jiang Y."/>
            <person name="Kalinowski J."/>
            <person name="Schneider O."/>
            <person name="Winkler A."/>
            <person name="Zotchev S.B."/>
        </authorList>
    </citation>
    <scope>NUCLEOTIDE SEQUENCE [LARGE SCALE GENOMIC DNA]</scope>
    <source>
        <strain evidence="1 2">YIM 121212</strain>
    </source>
</reference>
<keyword evidence="2" id="KW-1185">Reference proteome</keyword>
<dbReference type="Proteomes" id="UP000247892">
    <property type="component" value="Unassembled WGS sequence"/>
</dbReference>
<organism evidence="1 2">
    <name type="scientific">Prauserella flavalba</name>
    <dbReference type="NCBI Taxonomy" id="1477506"/>
    <lineage>
        <taxon>Bacteria</taxon>
        <taxon>Bacillati</taxon>
        <taxon>Actinomycetota</taxon>
        <taxon>Actinomycetes</taxon>
        <taxon>Pseudonocardiales</taxon>
        <taxon>Pseudonocardiaceae</taxon>
        <taxon>Prauserella</taxon>
    </lineage>
</organism>
<protein>
    <recommendedName>
        <fullName evidence="3">DAGKc domain-containing protein</fullName>
    </recommendedName>
</protein>
<evidence type="ECO:0008006" key="3">
    <source>
        <dbReference type="Google" id="ProtNLM"/>
    </source>
</evidence>
<comment type="caution">
    <text evidence="1">The sequence shown here is derived from an EMBL/GenBank/DDBJ whole genome shotgun (WGS) entry which is preliminary data.</text>
</comment>
<proteinExistence type="predicted"/>
<sequence>MRGLVLVCGRAGEWFTAPEGVRTEALPARPGKAEVDPLLASELVVAGSDADLAAVVLRLLRKEKLDTTTVGYVPADADSAVAARWGLPTDRRHALDLALTGFDRPVPLIRDDAGGVLLGEGVVRNPRGVAYCDDTVALRGEAGSIVVRPDLEGPGLVATVTRGRLLKRRQRFPARAFQLGGAPSVPVSDGVPYPRPMERWTWYRHTHDLRLVIVAR</sequence>
<dbReference type="EMBL" id="MASU01000001">
    <property type="protein sequence ID" value="PXY38349.1"/>
    <property type="molecule type" value="Genomic_DNA"/>
</dbReference>
<accession>A0A318M0X6</accession>
<evidence type="ECO:0000313" key="1">
    <source>
        <dbReference type="EMBL" id="PXY38349.1"/>
    </source>
</evidence>
<evidence type="ECO:0000313" key="2">
    <source>
        <dbReference type="Proteomes" id="UP000247892"/>
    </source>
</evidence>
<dbReference type="RefSeq" id="WP_391360708.1">
    <property type="nucleotide sequence ID" value="NZ_JBHVKT010000060.1"/>
</dbReference>
<gene>
    <name evidence="1" type="ORF">BA062_00890</name>
</gene>